<keyword evidence="2" id="KW-1185">Reference proteome</keyword>
<gene>
    <name evidence="1" type="ORF">PXEA_LOCUS12285</name>
</gene>
<dbReference type="EMBL" id="CAAALY010038975">
    <property type="protein sequence ID" value="VEL18845.1"/>
    <property type="molecule type" value="Genomic_DNA"/>
</dbReference>
<organism evidence="1 2">
    <name type="scientific">Protopolystoma xenopodis</name>
    <dbReference type="NCBI Taxonomy" id="117903"/>
    <lineage>
        <taxon>Eukaryota</taxon>
        <taxon>Metazoa</taxon>
        <taxon>Spiralia</taxon>
        <taxon>Lophotrochozoa</taxon>
        <taxon>Platyhelminthes</taxon>
        <taxon>Monogenea</taxon>
        <taxon>Polyopisthocotylea</taxon>
        <taxon>Polystomatidea</taxon>
        <taxon>Polystomatidae</taxon>
        <taxon>Protopolystoma</taxon>
    </lineage>
</organism>
<sequence>MSCPLLGRAGCCLGADSSSGHGGADCEPIQSAAVPRFRVSRTVRDHVMPHRQHAGMNGPRRMYRSDRKWRFL</sequence>
<name>A0A3S5CLQ8_9PLAT</name>
<dbReference type="Proteomes" id="UP000784294">
    <property type="component" value="Unassembled WGS sequence"/>
</dbReference>
<dbReference type="AlphaFoldDB" id="A0A3S5CLQ8"/>
<evidence type="ECO:0000313" key="2">
    <source>
        <dbReference type="Proteomes" id="UP000784294"/>
    </source>
</evidence>
<proteinExistence type="predicted"/>
<accession>A0A3S5CLQ8</accession>
<comment type="caution">
    <text evidence="1">The sequence shown here is derived from an EMBL/GenBank/DDBJ whole genome shotgun (WGS) entry which is preliminary data.</text>
</comment>
<protein>
    <submittedName>
        <fullName evidence="1">Uncharacterized protein</fullName>
    </submittedName>
</protein>
<evidence type="ECO:0000313" key="1">
    <source>
        <dbReference type="EMBL" id="VEL18845.1"/>
    </source>
</evidence>
<reference evidence="1" key="1">
    <citation type="submission" date="2018-11" db="EMBL/GenBank/DDBJ databases">
        <authorList>
            <consortium name="Pathogen Informatics"/>
        </authorList>
    </citation>
    <scope>NUCLEOTIDE SEQUENCE</scope>
</reference>